<evidence type="ECO:0000313" key="2">
    <source>
        <dbReference type="EMBL" id="KGO85743.1"/>
    </source>
</evidence>
<protein>
    <submittedName>
        <fullName evidence="2">Uncharacterized protein</fullName>
    </submittedName>
</protein>
<proteinExistence type="predicted"/>
<dbReference type="AlphaFoldDB" id="A0A0A2M2S5"/>
<comment type="caution">
    <text evidence="2">The sequence shown here is derived from an EMBL/GenBank/DDBJ whole genome shotgun (WGS) entry which is preliminary data.</text>
</comment>
<feature type="transmembrane region" description="Helical" evidence="1">
    <location>
        <begin position="7"/>
        <end position="26"/>
    </location>
</feature>
<evidence type="ECO:0000256" key="1">
    <source>
        <dbReference type="SAM" id="Phobius"/>
    </source>
</evidence>
<keyword evidence="3" id="KW-1185">Reference proteome</keyword>
<sequence>MTKVKAYYFKISLVAIVFLLGFTFIFEQIDDTSFQNKIISIVLIIAFLYFLVRFISKLANAGK</sequence>
<keyword evidence="1" id="KW-0472">Membrane</keyword>
<gene>
    <name evidence="2" type="ORF">Q765_15115</name>
</gene>
<dbReference type="EMBL" id="JRLX01000017">
    <property type="protein sequence ID" value="KGO85743.1"/>
    <property type="molecule type" value="Genomic_DNA"/>
</dbReference>
<accession>A0A0A2M2S5</accession>
<reference evidence="2 3" key="1">
    <citation type="submission" date="2013-09" db="EMBL/GenBank/DDBJ databases">
        <authorList>
            <person name="Zeng Z."/>
            <person name="Chen C."/>
        </authorList>
    </citation>
    <scope>NUCLEOTIDE SEQUENCE [LARGE SCALE GENOMIC DNA]</scope>
    <source>
        <strain evidence="2 3">WB 3.3-2</strain>
    </source>
</reference>
<dbReference type="STRING" id="1121895.GCA_000378485_02759"/>
<keyword evidence="1" id="KW-0812">Transmembrane</keyword>
<name>A0A0A2M2S5_9FLAO</name>
<keyword evidence="1" id="KW-1133">Transmembrane helix</keyword>
<evidence type="ECO:0000313" key="3">
    <source>
        <dbReference type="Proteomes" id="UP000030152"/>
    </source>
</evidence>
<organism evidence="2 3">
    <name type="scientific">Flavobacterium rivuli WB 3.3-2 = DSM 21788</name>
    <dbReference type="NCBI Taxonomy" id="1121895"/>
    <lineage>
        <taxon>Bacteria</taxon>
        <taxon>Pseudomonadati</taxon>
        <taxon>Bacteroidota</taxon>
        <taxon>Flavobacteriia</taxon>
        <taxon>Flavobacteriales</taxon>
        <taxon>Flavobacteriaceae</taxon>
        <taxon>Flavobacterium</taxon>
    </lineage>
</organism>
<feature type="transmembrane region" description="Helical" evidence="1">
    <location>
        <begin position="38"/>
        <end position="56"/>
    </location>
</feature>
<dbReference type="Proteomes" id="UP000030152">
    <property type="component" value="Unassembled WGS sequence"/>
</dbReference>